<feature type="compositionally biased region" description="Acidic residues" evidence="2">
    <location>
        <begin position="68"/>
        <end position="82"/>
    </location>
</feature>
<dbReference type="InterPro" id="IPR050593">
    <property type="entry name" value="LovG"/>
</dbReference>
<dbReference type="PANTHER" id="PTHR48070:SF6">
    <property type="entry name" value="ESTERASE OVCA2"/>
    <property type="match status" value="1"/>
</dbReference>
<evidence type="ECO:0000259" key="3">
    <source>
        <dbReference type="Pfam" id="PF03959"/>
    </source>
</evidence>
<evidence type="ECO:0000256" key="1">
    <source>
        <dbReference type="ARBA" id="ARBA00022801"/>
    </source>
</evidence>
<evidence type="ECO:0000313" key="4">
    <source>
        <dbReference type="EMBL" id="GIL60694.1"/>
    </source>
</evidence>
<dbReference type="EMBL" id="BNCO01000041">
    <property type="protein sequence ID" value="GIL60694.1"/>
    <property type="molecule type" value="Genomic_DNA"/>
</dbReference>
<dbReference type="Proteomes" id="UP000747399">
    <property type="component" value="Unassembled WGS sequence"/>
</dbReference>
<dbReference type="GO" id="GO:0016787">
    <property type="term" value="F:hydrolase activity"/>
    <property type="evidence" value="ECO:0007669"/>
    <property type="project" value="UniProtKB-KW"/>
</dbReference>
<keyword evidence="1" id="KW-0378">Hydrolase</keyword>
<dbReference type="Gene3D" id="3.40.50.1820">
    <property type="entry name" value="alpha/beta hydrolase"/>
    <property type="match status" value="1"/>
</dbReference>
<dbReference type="InterPro" id="IPR029058">
    <property type="entry name" value="AB_hydrolase_fold"/>
</dbReference>
<gene>
    <name evidence="4" type="ORF">Vafri_15225</name>
</gene>
<dbReference type="Pfam" id="PF03959">
    <property type="entry name" value="FSH1"/>
    <property type="match status" value="2"/>
</dbReference>
<dbReference type="PANTHER" id="PTHR48070">
    <property type="entry name" value="ESTERASE OVCA2"/>
    <property type="match status" value="1"/>
</dbReference>
<reference evidence="4" key="1">
    <citation type="journal article" date="2021" name="Proc. Natl. Acad. Sci. U.S.A.">
        <title>Three genomes in the algal genus Volvox reveal the fate of a haploid sex-determining region after a transition to homothallism.</title>
        <authorList>
            <person name="Yamamoto K."/>
            <person name="Hamaji T."/>
            <person name="Kawai-Toyooka H."/>
            <person name="Matsuzaki R."/>
            <person name="Takahashi F."/>
            <person name="Nishimura Y."/>
            <person name="Kawachi M."/>
            <person name="Noguchi H."/>
            <person name="Minakuchi Y."/>
            <person name="Umen J.G."/>
            <person name="Toyoda A."/>
            <person name="Nozaki H."/>
        </authorList>
    </citation>
    <scope>NUCLEOTIDE SEQUENCE</scope>
    <source>
        <strain evidence="4">NIES-3780</strain>
    </source>
</reference>
<sequence length="382" mass="39594">MKPCKRILCLHGRWQDGQLFSQRLRIITKKLSGIAELHFVNAPHELPLAEGQTVAMRTWWRPWNPPEQDQDPDPDPDPDQESDPNLRLHVMGQTGVSTPHGACGGAGGPGAGTSAAGGSKGTPTGLAGVSSPPPPASGRDDQVVKDWQKSLQHLAAEWRDAGPFEGVLGFSNGAAAALLLTCHAQEDPATFPGLQFVILAGGCIPQPLERLVSPGLTVRGLPAAQGEGAAAELGTASIARLAAPLELPSLHFISRNDALVPYAKALELIDCFRASDRTVVEHSAGHCLPQKAPHVAAVTEFVRRVGAATAGVSDNTVDASAHCRGGSGGGGDGSCAIKRNAVDRSRDVWRTAPAAATATQVDPIAAALSGIPAHPPKGATQT</sequence>
<dbReference type="GO" id="GO:0005737">
    <property type="term" value="C:cytoplasm"/>
    <property type="evidence" value="ECO:0007669"/>
    <property type="project" value="TreeGrafter"/>
</dbReference>
<accession>A0A8J4F7M9</accession>
<keyword evidence="5" id="KW-1185">Reference proteome</keyword>
<name>A0A8J4F7M9_9CHLO</name>
<feature type="compositionally biased region" description="Gly residues" evidence="2">
    <location>
        <begin position="102"/>
        <end position="111"/>
    </location>
</feature>
<protein>
    <recommendedName>
        <fullName evidence="3">Serine hydrolase domain-containing protein</fullName>
    </recommendedName>
</protein>
<evidence type="ECO:0000256" key="2">
    <source>
        <dbReference type="SAM" id="MobiDB-lite"/>
    </source>
</evidence>
<feature type="compositionally biased region" description="Low complexity" evidence="2">
    <location>
        <begin position="112"/>
        <end position="125"/>
    </location>
</feature>
<feature type="domain" description="Serine hydrolase" evidence="3">
    <location>
        <begin position="1"/>
        <end position="62"/>
    </location>
</feature>
<organism evidence="4 5">
    <name type="scientific">Volvox africanus</name>
    <dbReference type="NCBI Taxonomy" id="51714"/>
    <lineage>
        <taxon>Eukaryota</taxon>
        <taxon>Viridiplantae</taxon>
        <taxon>Chlorophyta</taxon>
        <taxon>core chlorophytes</taxon>
        <taxon>Chlorophyceae</taxon>
        <taxon>CS clade</taxon>
        <taxon>Chlamydomonadales</taxon>
        <taxon>Volvocaceae</taxon>
        <taxon>Volvox</taxon>
    </lineage>
</organism>
<proteinExistence type="predicted"/>
<feature type="domain" description="Serine hydrolase" evidence="3">
    <location>
        <begin position="141"/>
        <end position="297"/>
    </location>
</feature>
<dbReference type="SUPFAM" id="SSF53474">
    <property type="entry name" value="alpha/beta-Hydrolases"/>
    <property type="match status" value="1"/>
</dbReference>
<feature type="non-terminal residue" evidence="4">
    <location>
        <position position="382"/>
    </location>
</feature>
<dbReference type="GO" id="GO:0005634">
    <property type="term" value="C:nucleus"/>
    <property type="evidence" value="ECO:0007669"/>
    <property type="project" value="TreeGrafter"/>
</dbReference>
<evidence type="ECO:0000313" key="5">
    <source>
        <dbReference type="Proteomes" id="UP000747399"/>
    </source>
</evidence>
<comment type="caution">
    <text evidence="4">The sequence shown here is derived from an EMBL/GenBank/DDBJ whole genome shotgun (WGS) entry which is preliminary data.</text>
</comment>
<dbReference type="InterPro" id="IPR005645">
    <property type="entry name" value="FSH-like_dom"/>
</dbReference>
<dbReference type="AlphaFoldDB" id="A0A8J4F7M9"/>
<feature type="region of interest" description="Disordered" evidence="2">
    <location>
        <begin position="62"/>
        <end position="141"/>
    </location>
</feature>